<reference evidence="4 5" key="1">
    <citation type="submission" date="2024-04" db="EMBL/GenBank/DDBJ databases">
        <authorList>
            <person name="Fracassetti M."/>
        </authorList>
    </citation>
    <scope>NUCLEOTIDE SEQUENCE [LARGE SCALE GENOMIC DNA]</scope>
</reference>
<sequence length="422" mass="46668">MAAKDLPVTRKETVNFTWRIENFSQRKETNLFSDTFLAGGRKWRISVFPKGNKVDSLSIYLEFADSEKMPIGWSVPADFSFILVAPFVPSSSVRKCTIHNFNRKEDDWGFTTFVPLSELRDPLRGFLVNDTLTIETEVSTEAAALPATDELKVIEADDQPVGEDIKESLTETSLMASQATLVDKPSELNGAGGSTFPPSSAQLYSRDIIAELSTVIGSAANSSTNADHDSGLLLEQRMKLVGFLAMSLEAISQAGSLKDVEDTALQLADRATEPLEKTVLEYVVSNLAKFREVIPSSLSTIETSRVVESSAAQATKDLEVRLVHRKGQLSSLEAEFSRLGEEGTKLEAEIQQLLARKAKIIDHRNSTAADLEKATQEASQELEELKKQRGESKQAIEDRMRAEERLAQSNASWKLLKEHLGW</sequence>
<name>A0AAV2DBC8_9ROSI</name>
<dbReference type="InterPro" id="IPR002083">
    <property type="entry name" value="MATH/TRAF_dom"/>
</dbReference>
<dbReference type="PANTHER" id="PTHR46236">
    <property type="entry name" value="TRAF-LIKE SUPERFAMILY PROTEIN"/>
    <property type="match status" value="1"/>
</dbReference>
<dbReference type="SUPFAM" id="SSF49599">
    <property type="entry name" value="TRAF domain-like"/>
    <property type="match status" value="1"/>
</dbReference>
<accession>A0AAV2DBC8</accession>
<organism evidence="4 5">
    <name type="scientific">Linum trigynum</name>
    <dbReference type="NCBI Taxonomy" id="586398"/>
    <lineage>
        <taxon>Eukaryota</taxon>
        <taxon>Viridiplantae</taxon>
        <taxon>Streptophyta</taxon>
        <taxon>Embryophyta</taxon>
        <taxon>Tracheophyta</taxon>
        <taxon>Spermatophyta</taxon>
        <taxon>Magnoliopsida</taxon>
        <taxon>eudicotyledons</taxon>
        <taxon>Gunneridae</taxon>
        <taxon>Pentapetalae</taxon>
        <taxon>rosids</taxon>
        <taxon>fabids</taxon>
        <taxon>Malpighiales</taxon>
        <taxon>Linaceae</taxon>
        <taxon>Linum</taxon>
    </lineage>
</organism>
<feature type="domain" description="MATH" evidence="3">
    <location>
        <begin position="13"/>
        <end position="138"/>
    </location>
</feature>
<dbReference type="SMART" id="SM00061">
    <property type="entry name" value="MATH"/>
    <property type="match status" value="1"/>
</dbReference>
<dbReference type="Proteomes" id="UP001497516">
    <property type="component" value="Chromosome 2"/>
</dbReference>
<evidence type="ECO:0000259" key="3">
    <source>
        <dbReference type="PROSITE" id="PS50144"/>
    </source>
</evidence>
<evidence type="ECO:0000313" key="4">
    <source>
        <dbReference type="EMBL" id="CAL1370860.1"/>
    </source>
</evidence>
<dbReference type="AlphaFoldDB" id="A0AAV2DBC8"/>
<dbReference type="Pfam" id="PF22486">
    <property type="entry name" value="MATH_2"/>
    <property type="match status" value="1"/>
</dbReference>
<dbReference type="InterPro" id="IPR008974">
    <property type="entry name" value="TRAF-like"/>
</dbReference>
<keyword evidence="5" id="KW-1185">Reference proteome</keyword>
<protein>
    <recommendedName>
        <fullName evidence="3">MATH domain-containing protein</fullName>
    </recommendedName>
</protein>
<dbReference type="PANTHER" id="PTHR46236:SF35">
    <property type="entry name" value="MATH DOMAIN-CONTAINING PROTEIN"/>
    <property type="match status" value="1"/>
</dbReference>
<proteinExistence type="predicted"/>
<dbReference type="Gene3D" id="2.60.210.10">
    <property type="entry name" value="Apoptosis, Tumor Necrosis Factor Receptor Associated Protein 2, Chain A"/>
    <property type="match status" value="1"/>
</dbReference>
<keyword evidence="1 2" id="KW-0175">Coiled coil</keyword>
<dbReference type="EMBL" id="OZ034815">
    <property type="protein sequence ID" value="CAL1370860.1"/>
    <property type="molecule type" value="Genomic_DNA"/>
</dbReference>
<evidence type="ECO:0000256" key="1">
    <source>
        <dbReference type="ARBA" id="ARBA00023054"/>
    </source>
</evidence>
<dbReference type="InterPro" id="IPR050804">
    <property type="entry name" value="MCC"/>
</dbReference>
<feature type="coiled-coil region" evidence="2">
    <location>
        <begin position="329"/>
        <end position="405"/>
    </location>
</feature>
<evidence type="ECO:0000313" key="5">
    <source>
        <dbReference type="Proteomes" id="UP001497516"/>
    </source>
</evidence>
<dbReference type="PROSITE" id="PS50144">
    <property type="entry name" value="MATH"/>
    <property type="match status" value="1"/>
</dbReference>
<gene>
    <name evidence="4" type="ORF">LTRI10_LOCUS12954</name>
</gene>
<evidence type="ECO:0000256" key="2">
    <source>
        <dbReference type="SAM" id="Coils"/>
    </source>
</evidence>
<dbReference type="CDD" id="cd00121">
    <property type="entry name" value="MATH"/>
    <property type="match status" value="1"/>
</dbReference>